<accession>A0ABV4T278</accession>
<sequence length="206" mass="22417">MPIYTCTTTQGSLTSEVKALLAAEITRIHVDINHVPPAYVNVVFSELPTDSIFAGGQPAKTLILTGWVRRGHPQKEGPDWPWSCPQRSPGSPAPTRARPWWYCRTALHGPLSRVGTCCPNQARKRSGCAGPGPEQRARPCACLMPEAIGQSTGRQLAFGAGVFGISVVAHHSHLHGVRQCEGVKCHWSVIAEKSLLGQRQLSRRML</sequence>
<comment type="caution">
    <text evidence="3">The sequence shown here is derived from an EMBL/GenBank/DDBJ whole genome shotgun (WGS) entry which is preliminary data.</text>
</comment>
<dbReference type="RefSeq" id="WP_372567369.1">
    <property type="nucleotide sequence ID" value="NZ_JBGOSP010000064.1"/>
</dbReference>
<organism evidence="3 4">
    <name type="scientific">Streptomyces aureus</name>
    <dbReference type="NCBI Taxonomy" id="193461"/>
    <lineage>
        <taxon>Bacteria</taxon>
        <taxon>Bacillati</taxon>
        <taxon>Actinomycetota</taxon>
        <taxon>Actinomycetes</taxon>
        <taxon>Kitasatosporales</taxon>
        <taxon>Streptomycetaceae</taxon>
        <taxon>Streptomyces</taxon>
    </lineage>
</organism>
<dbReference type="SUPFAM" id="SSF55331">
    <property type="entry name" value="Tautomerase/MIF"/>
    <property type="match status" value="1"/>
</dbReference>
<evidence type="ECO:0000313" key="3">
    <source>
        <dbReference type="EMBL" id="MFA3843554.1"/>
    </source>
</evidence>
<dbReference type="InterPro" id="IPR028116">
    <property type="entry name" value="Cis-CaaD-like"/>
</dbReference>
<dbReference type="Proteomes" id="UP001571476">
    <property type="component" value="Unassembled WGS sequence"/>
</dbReference>
<dbReference type="Pfam" id="PF14832">
    <property type="entry name" value="Tautomerase_3"/>
    <property type="match status" value="1"/>
</dbReference>
<name>A0ABV4T278_9ACTN</name>
<dbReference type="Gene3D" id="3.30.429.10">
    <property type="entry name" value="Macrophage Migration Inhibitory Factor"/>
    <property type="match status" value="1"/>
</dbReference>
<gene>
    <name evidence="3" type="ORF">ACEG43_46920</name>
</gene>
<feature type="region of interest" description="Disordered" evidence="1">
    <location>
        <begin position="74"/>
        <end position="94"/>
    </location>
</feature>
<evidence type="ECO:0000313" key="4">
    <source>
        <dbReference type="Proteomes" id="UP001571476"/>
    </source>
</evidence>
<proteinExistence type="predicted"/>
<dbReference type="InterPro" id="IPR014347">
    <property type="entry name" value="Tautomerase/MIF_sf"/>
</dbReference>
<evidence type="ECO:0000259" key="2">
    <source>
        <dbReference type="Pfam" id="PF14832"/>
    </source>
</evidence>
<protein>
    <submittedName>
        <fullName evidence="3">4-oxalocrotonate tautomerase family protein</fullName>
    </submittedName>
</protein>
<keyword evidence="4" id="KW-1185">Reference proteome</keyword>
<feature type="domain" description="Tautomerase cis-CaaD-like" evidence="2">
    <location>
        <begin position="1"/>
        <end position="61"/>
    </location>
</feature>
<dbReference type="EMBL" id="JBGOSP010000064">
    <property type="protein sequence ID" value="MFA3843554.1"/>
    <property type="molecule type" value="Genomic_DNA"/>
</dbReference>
<evidence type="ECO:0000256" key="1">
    <source>
        <dbReference type="SAM" id="MobiDB-lite"/>
    </source>
</evidence>
<reference evidence="3 4" key="1">
    <citation type="submission" date="2024-08" db="EMBL/GenBank/DDBJ databases">
        <title>Genome sequence of Streptomyces aureus CACIA-1.46HGO.</title>
        <authorList>
            <person name="Evangelista-Martinez Z."/>
        </authorList>
    </citation>
    <scope>NUCLEOTIDE SEQUENCE [LARGE SCALE GENOMIC DNA]</scope>
    <source>
        <strain evidence="3 4">CACIA-1.46HGO</strain>
    </source>
</reference>